<evidence type="ECO:0000313" key="9">
    <source>
        <dbReference type="Proteomes" id="UP001526166"/>
    </source>
</evidence>
<comment type="subcellular location">
    <subcellularLocation>
        <location evidence="1">Cell membrane</location>
        <topology evidence="1">Multi-pass membrane protein</topology>
    </subcellularLocation>
</comment>
<feature type="transmembrane region" description="Helical" evidence="7">
    <location>
        <begin position="332"/>
        <end position="351"/>
    </location>
</feature>
<evidence type="ECO:0000256" key="1">
    <source>
        <dbReference type="ARBA" id="ARBA00004651"/>
    </source>
</evidence>
<keyword evidence="6 7" id="KW-0472">Membrane</keyword>
<feature type="transmembrane region" description="Helical" evidence="7">
    <location>
        <begin position="221"/>
        <end position="241"/>
    </location>
</feature>
<feature type="transmembrane region" description="Helical" evidence="7">
    <location>
        <begin position="306"/>
        <end position="326"/>
    </location>
</feature>
<evidence type="ECO:0000256" key="4">
    <source>
        <dbReference type="ARBA" id="ARBA00022692"/>
    </source>
</evidence>
<accession>A0ABT2ZVA6</accession>
<keyword evidence="3" id="KW-0808">Transferase</keyword>
<dbReference type="Proteomes" id="UP001526166">
    <property type="component" value="Unassembled WGS sequence"/>
</dbReference>
<evidence type="ECO:0000256" key="3">
    <source>
        <dbReference type="ARBA" id="ARBA00022679"/>
    </source>
</evidence>
<evidence type="ECO:0000256" key="6">
    <source>
        <dbReference type="ARBA" id="ARBA00023136"/>
    </source>
</evidence>
<dbReference type="PANTHER" id="PTHR22926:SF3">
    <property type="entry name" value="UNDECAPRENYL-PHOSPHATE ALPHA-N-ACETYLGLUCOSAMINYL 1-PHOSPHATE TRANSFERASE"/>
    <property type="match status" value="1"/>
</dbReference>
<dbReference type="EMBL" id="JAOWKW010000001">
    <property type="protein sequence ID" value="MCV2877683.1"/>
    <property type="molecule type" value="Genomic_DNA"/>
</dbReference>
<feature type="transmembrane region" description="Helical" evidence="7">
    <location>
        <begin position="108"/>
        <end position="126"/>
    </location>
</feature>
<evidence type="ECO:0000256" key="7">
    <source>
        <dbReference type="SAM" id="Phobius"/>
    </source>
</evidence>
<protein>
    <submittedName>
        <fullName evidence="8">Glycosyltransferase</fullName>
    </submittedName>
</protein>
<keyword evidence="5 7" id="KW-1133">Transmembrane helix</keyword>
<reference evidence="8 9" key="1">
    <citation type="submission" date="2022-10" db="EMBL/GenBank/DDBJ databases">
        <title>Sinirhodobacter sp. nov., isolated from ocean surface sediments.</title>
        <authorList>
            <person name="He W."/>
            <person name="Wang L."/>
            <person name="Zhang D.-F."/>
        </authorList>
    </citation>
    <scope>NUCLEOTIDE SEQUENCE [LARGE SCALE GENOMIC DNA]</scope>
    <source>
        <strain evidence="8 9">WL0115</strain>
    </source>
</reference>
<feature type="transmembrane region" description="Helical" evidence="7">
    <location>
        <begin position="191"/>
        <end position="209"/>
    </location>
</feature>
<evidence type="ECO:0000256" key="5">
    <source>
        <dbReference type="ARBA" id="ARBA00022989"/>
    </source>
</evidence>
<feature type="transmembrane region" description="Helical" evidence="7">
    <location>
        <begin position="247"/>
        <end position="265"/>
    </location>
</feature>
<gene>
    <name evidence="8" type="ORF">OE699_02360</name>
</gene>
<keyword evidence="4 7" id="KW-0812">Transmembrane</keyword>
<evidence type="ECO:0000256" key="2">
    <source>
        <dbReference type="ARBA" id="ARBA00022475"/>
    </source>
</evidence>
<dbReference type="InterPro" id="IPR000715">
    <property type="entry name" value="Glycosyl_transferase_4"/>
</dbReference>
<proteinExistence type="predicted"/>
<dbReference type="Pfam" id="PF00953">
    <property type="entry name" value="Glycos_transf_4"/>
    <property type="match status" value="1"/>
</dbReference>
<feature type="transmembrane region" description="Helical" evidence="7">
    <location>
        <begin position="6"/>
        <end position="27"/>
    </location>
</feature>
<keyword evidence="9" id="KW-1185">Reference proteome</keyword>
<sequence length="398" mass="42961">MIELGSGIDATIAFGISFGACALILASREKHLPLSDRRLDTNAIQAAHQMPTPRIGGLALLLGVLPMAFLVPEELAPRIWLFLVSLIPVFVAGLAEDLGWHVRPRTRLLAAAISSAVVIALLGVWLPRTDFPPLDYLMAFAPFAIAFTIFAGAGICNGFNLIDGVNGLSASVGIMAALSMAAIAAQSGDAAMIDLNMIVIGALLGFLVFNFPLGRIFLGDAGAYGLGHILSWFAIALLVRLDDLTPWAVMLIFFWPVADTFLAIYRRRRSGRPTDQPDRLHFHQLVMRALEITLMGRKARRLSNPLATLVIAPMFVFPALTGVLLWNNPIGAALAVGFYSVLFILTYFLGLRFAQGNRRRLFAQLLLTRAPEPRPMACLAERDGDAGAHTAVGIGDIP</sequence>
<keyword evidence="2" id="KW-1003">Cell membrane</keyword>
<feature type="transmembrane region" description="Helical" evidence="7">
    <location>
        <begin position="78"/>
        <end position="96"/>
    </location>
</feature>
<feature type="transmembrane region" description="Helical" evidence="7">
    <location>
        <begin position="168"/>
        <end position="185"/>
    </location>
</feature>
<name>A0ABT2ZVA6_9RHOB</name>
<organism evidence="8 9">
    <name type="scientific">Sedimentimonas flavescens</name>
    <dbReference type="NCBI Taxonomy" id="2851012"/>
    <lineage>
        <taxon>Bacteria</taxon>
        <taxon>Pseudomonadati</taxon>
        <taxon>Pseudomonadota</taxon>
        <taxon>Alphaproteobacteria</taxon>
        <taxon>Rhodobacterales</taxon>
        <taxon>Rhodobacter group</taxon>
        <taxon>Sedimentimonas</taxon>
    </lineage>
</organism>
<feature type="transmembrane region" description="Helical" evidence="7">
    <location>
        <begin position="55"/>
        <end position="72"/>
    </location>
</feature>
<dbReference type="RefSeq" id="WP_263846966.1">
    <property type="nucleotide sequence ID" value="NZ_JAOWKW010000001.1"/>
</dbReference>
<comment type="caution">
    <text evidence="8">The sequence shown here is derived from an EMBL/GenBank/DDBJ whole genome shotgun (WGS) entry which is preliminary data.</text>
</comment>
<dbReference type="PANTHER" id="PTHR22926">
    <property type="entry name" value="PHOSPHO-N-ACETYLMURAMOYL-PENTAPEPTIDE-TRANSFERASE"/>
    <property type="match status" value="1"/>
</dbReference>
<dbReference type="CDD" id="cd06912">
    <property type="entry name" value="GT_MraY_like"/>
    <property type="match status" value="1"/>
</dbReference>
<feature type="transmembrane region" description="Helical" evidence="7">
    <location>
        <begin position="138"/>
        <end position="156"/>
    </location>
</feature>
<evidence type="ECO:0000313" key="8">
    <source>
        <dbReference type="EMBL" id="MCV2877683.1"/>
    </source>
</evidence>